<evidence type="ECO:0000313" key="9">
    <source>
        <dbReference type="EMBL" id="CAK0794747.1"/>
    </source>
</evidence>
<keyword evidence="2" id="KW-0808">Transferase</keyword>
<protein>
    <recommendedName>
        <fullName evidence="11">tRNA(Met) cytidine acetyltransferase</fullName>
    </recommendedName>
</protein>
<keyword evidence="6" id="KW-0012">Acyltransferase</keyword>
<dbReference type="Gene3D" id="3.40.630.30">
    <property type="match status" value="1"/>
</dbReference>
<name>A0ABN9PSN8_9DINO</name>
<evidence type="ECO:0000259" key="7">
    <source>
        <dbReference type="Pfam" id="PF05127"/>
    </source>
</evidence>
<comment type="subcellular location">
    <subcellularLocation>
        <location evidence="1">Nucleus</location>
        <location evidence="1">Nucleolus</location>
    </subcellularLocation>
</comment>
<dbReference type="InterPro" id="IPR007807">
    <property type="entry name" value="TcmA/NAT10_helicase"/>
</dbReference>
<dbReference type="SUPFAM" id="SSF52540">
    <property type="entry name" value="P-loop containing nucleoside triphosphate hydrolases"/>
    <property type="match status" value="1"/>
</dbReference>
<feature type="domain" description="TcmA/NAT10 helicase" evidence="7">
    <location>
        <begin position="1"/>
        <end position="162"/>
    </location>
</feature>
<dbReference type="Pfam" id="PF13718">
    <property type="entry name" value="GNAT_acetyltr_2"/>
    <property type="match status" value="1"/>
</dbReference>
<keyword evidence="10" id="KW-1185">Reference proteome</keyword>
<dbReference type="InterPro" id="IPR032672">
    <property type="entry name" value="TmcA/NAT10/Kre33"/>
</dbReference>
<feature type="non-terminal residue" evidence="9">
    <location>
        <position position="505"/>
    </location>
</feature>
<dbReference type="Gene3D" id="3.40.50.300">
    <property type="entry name" value="P-loop containing nucleotide triphosphate hydrolases"/>
    <property type="match status" value="1"/>
</dbReference>
<dbReference type="Pfam" id="PF05127">
    <property type="entry name" value="NAT10_TcmA_helicase"/>
    <property type="match status" value="1"/>
</dbReference>
<dbReference type="PANTHER" id="PTHR10925">
    <property type="entry name" value="N-ACETYLTRANSFERASE 10"/>
    <property type="match status" value="1"/>
</dbReference>
<evidence type="ECO:0000256" key="3">
    <source>
        <dbReference type="ARBA" id="ARBA00022694"/>
    </source>
</evidence>
<organism evidence="9 10">
    <name type="scientific">Prorocentrum cordatum</name>
    <dbReference type="NCBI Taxonomy" id="2364126"/>
    <lineage>
        <taxon>Eukaryota</taxon>
        <taxon>Sar</taxon>
        <taxon>Alveolata</taxon>
        <taxon>Dinophyceae</taxon>
        <taxon>Prorocentrales</taxon>
        <taxon>Prorocentraceae</taxon>
        <taxon>Prorocentrum</taxon>
    </lineage>
</organism>
<dbReference type="PANTHER" id="PTHR10925:SF5">
    <property type="entry name" value="RNA CYTIDINE ACETYLTRANSFERASE"/>
    <property type="match status" value="1"/>
</dbReference>
<dbReference type="Proteomes" id="UP001189429">
    <property type="component" value="Unassembled WGS sequence"/>
</dbReference>
<keyword evidence="4" id="KW-0547">Nucleotide-binding</keyword>
<keyword evidence="5" id="KW-0067">ATP-binding</keyword>
<dbReference type="InterPro" id="IPR027417">
    <property type="entry name" value="P-loop_NTPase"/>
</dbReference>
<dbReference type="SUPFAM" id="SSF55729">
    <property type="entry name" value="Acyl-CoA N-acyltransferases (Nat)"/>
    <property type="match status" value="1"/>
</dbReference>
<proteinExistence type="predicted"/>
<evidence type="ECO:0000256" key="2">
    <source>
        <dbReference type="ARBA" id="ARBA00022679"/>
    </source>
</evidence>
<gene>
    <name evidence="9" type="ORF">PCOR1329_LOCUS4635</name>
</gene>
<evidence type="ECO:0000256" key="4">
    <source>
        <dbReference type="ARBA" id="ARBA00022741"/>
    </source>
</evidence>
<evidence type="ECO:0000256" key="5">
    <source>
        <dbReference type="ARBA" id="ARBA00022840"/>
    </source>
</evidence>
<evidence type="ECO:0000256" key="1">
    <source>
        <dbReference type="ARBA" id="ARBA00004604"/>
    </source>
</evidence>
<dbReference type="CDD" id="cd04301">
    <property type="entry name" value="NAT_SF"/>
    <property type="match status" value="1"/>
</dbReference>
<evidence type="ECO:0000313" key="10">
    <source>
        <dbReference type="Proteomes" id="UP001189429"/>
    </source>
</evidence>
<comment type="caution">
    <text evidence="9">The sequence shown here is derived from an EMBL/GenBank/DDBJ whole genome shotgun (WGS) entry which is preliminary data.</text>
</comment>
<evidence type="ECO:0008006" key="11">
    <source>
        <dbReference type="Google" id="ProtNLM"/>
    </source>
</evidence>
<reference evidence="9" key="1">
    <citation type="submission" date="2023-10" db="EMBL/GenBank/DDBJ databases">
        <authorList>
            <person name="Chen Y."/>
            <person name="Shah S."/>
            <person name="Dougan E. K."/>
            <person name="Thang M."/>
            <person name="Chan C."/>
        </authorList>
    </citation>
    <scope>NUCLEOTIDE SEQUENCE [LARGE SCALE GENOMIC DNA]</scope>
</reference>
<feature type="domain" description="N-acetyltransferase" evidence="8">
    <location>
        <begin position="201"/>
        <end position="310"/>
    </location>
</feature>
<sequence length="505" mass="54259">MAAAALLRQRGGRVVVTSPTQEATLQLFEAAARCLEGTPGVERVGPFHLTFLHRGSLEFVSPAELLGGGGGPALRGAALLLVDEAAGFPVDAAVDILWRARRVVMSTTLDGYEGSGQGFLVRVLPRLRQTRAQLRHVQLHEPLRWRRGCPLEALANAALLLEARPVDAEAVADTVPENVVFEELDRGQLCQPDGLELNSVFGLLRDGHYKTRPSDVSFFLDSPDITMFVLRRSGHIVGLTVVSVEEPVDDPQAAEELFLRQRKMAQNLLAQTLSAEAGLRRAAGLRYARVLRLCVHAALQRRGLGARLLQETLGRAGATAGVDALGACFGATPWLLKLWRGTGARLAWLAHGRDPSSGRHSAAVLVPLSAAAEGLAQRLQERLALRLPEFLCGPLATLDASTLAEVLAALPPPRGCPPEGGAPSEEDADEVWSFGHGARSASVCRDALVRAMLCALRPPRLPLDTRSEQVLMDFLQNRSAPRDETLARQVARKLPWAAAPRGAGA</sequence>
<dbReference type="EMBL" id="CAUYUJ010001203">
    <property type="protein sequence ID" value="CAK0794747.1"/>
    <property type="molecule type" value="Genomic_DNA"/>
</dbReference>
<dbReference type="InterPro" id="IPR000182">
    <property type="entry name" value="GNAT_dom"/>
</dbReference>
<evidence type="ECO:0000259" key="8">
    <source>
        <dbReference type="Pfam" id="PF13718"/>
    </source>
</evidence>
<evidence type="ECO:0000256" key="6">
    <source>
        <dbReference type="ARBA" id="ARBA00023315"/>
    </source>
</evidence>
<keyword evidence="3" id="KW-0819">tRNA processing</keyword>
<dbReference type="InterPro" id="IPR016181">
    <property type="entry name" value="Acyl_CoA_acyltransferase"/>
</dbReference>
<accession>A0ABN9PSN8</accession>